<evidence type="ECO:0000313" key="5">
    <source>
        <dbReference type="EMBL" id="RYU92761.1"/>
    </source>
</evidence>
<dbReference type="SUPFAM" id="SSF46689">
    <property type="entry name" value="Homeodomain-like"/>
    <property type="match status" value="1"/>
</dbReference>
<evidence type="ECO:0000259" key="4">
    <source>
        <dbReference type="PROSITE" id="PS01124"/>
    </source>
</evidence>
<dbReference type="PANTHER" id="PTHR43280">
    <property type="entry name" value="ARAC-FAMILY TRANSCRIPTIONAL REGULATOR"/>
    <property type="match status" value="1"/>
</dbReference>
<dbReference type="PROSITE" id="PS00041">
    <property type="entry name" value="HTH_ARAC_FAMILY_1"/>
    <property type="match status" value="1"/>
</dbReference>
<proteinExistence type="predicted"/>
<dbReference type="OrthoDB" id="9779074at2"/>
<evidence type="ECO:0000256" key="1">
    <source>
        <dbReference type="ARBA" id="ARBA00023015"/>
    </source>
</evidence>
<dbReference type="GO" id="GO:0043565">
    <property type="term" value="F:sequence-specific DNA binding"/>
    <property type="evidence" value="ECO:0007669"/>
    <property type="project" value="InterPro"/>
</dbReference>
<dbReference type="Proteomes" id="UP000293162">
    <property type="component" value="Unassembled WGS sequence"/>
</dbReference>
<dbReference type="PRINTS" id="PR00032">
    <property type="entry name" value="HTHARAC"/>
</dbReference>
<keyword evidence="3" id="KW-0804">Transcription</keyword>
<dbReference type="GO" id="GO:0003700">
    <property type="term" value="F:DNA-binding transcription factor activity"/>
    <property type="evidence" value="ECO:0007669"/>
    <property type="project" value="InterPro"/>
</dbReference>
<dbReference type="InterPro" id="IPR018062">
    <property type="entry name" value="HTH_AraC-typ_CS"/>
</dbReference>
<evidence type="ECO:0000313" key="6">
    <source>
        <dbReference type="Proteomes" id="UP000293162"/>
    </source>
</evidence>
<gene>
    <name evidence="5" type="ORF">EWM59_25495</name>
</gene>
<evidence type="ECO:0000256" key="2">
    <source>
        <dbReference type="ARBA" id="ARBA00023125"/>
    </source>
</evidence>
<dbReference type="Pfam" id="PF12833">
    <property type="entry name" value="HTH_18"/>
    <property type="match status" value="1"/>
</dbReference>
<reference evidence="5 6" key="1">
    <citation type="submission" date="2019-02" db="EMBL/GenBank/DDBJ databases">
        <title>Bacterial novel species Emticicia sp. 17J42-9 isolated from soil.</title>
        <authorList>
            <person name="Jung H.-Y."/>
        </authorList>
    </citation>
    <scope>NUCLEOTIDE SEQUENCE [LARGE SCALE GENOMIC DNA]</scope>
    <source>
        <strain evidence="5 6">17J42-9</strain>
    </source>
</reference>
<dbReference type="InterPro" id="IPR018060">
    <property type="entry name" value="HTH_AraC"/>
</dbReference>
<sequence>MKPLYENFIASARAIIEANYDDEDFGCPELCDALHMSRSHVHRKIKKALNTSTSGFILRVRMEKAKESLLKDTETISSIAYKVGFSDANYFSRLFSAFYGVSPTQYRQSIMKVP</sequence>
<organism evidence="5 6">
    <name type="scientific">Emticicia agri</name>
    <dbReference type="NCBI Taxonomy" id="2492393"/>
    <lineage>
        <taxon>Bacteria</taxon>
        <taxon>Pseudomonadati</taxon>
        <taxon>Bacteroidota</taxon>
        <taxon>Cytophagia</taxon>
        <taxon>Cytophagales</taxon>
        <taxon>Leadbetterellaceae</taxon>
        <taxon>Emticicia</taxon>
    </lineage>
</organism>
<accession>A0A4Q5LT42</accession>
<dbReference type="SMART" id="SM00342">
    <property type="entry name" value="HTH_ARAC"/>
    <property type="match status" value="1"/>
</dbReference>
<dbReference type="Gene3D" id="1.10.10.60">
    <property type="entry name" value="Homeodomain-like"/>
    <property type="match status" value="1"/>
</dbReference>
<keyword evidence="1" id="KW-0805">Transcription regulation</keyword>
<dbReference type="PROSITE" id="PS01124">
    <property type="entry name" value="HTH_ARAC_FAMILY_2"/>
    <property type="match status" value="1"/>
</dbReference>
<dbReference type="PANTHER" id="PTHR43280:SF28">
    <property type="entry name" value="HTH-TYPE TRANSCRIPTIONAL ACTIVATOR RHAS"/>
    <property type="match status" value="1"/>
</dbReference>
<evidence type="ECO:0000256" key="3">
    <source>
        <dbReference type="ARBA" id="ARBA00023163"/>
    </source>
</evidence>
<dbReference type="InterPro" id="IPR020449">
    <property type="entry name" value="Tscrpt_reg_AraC-type_HTH"/>
</dbReference>
<keyword evidence="2" id="KW-0238">DNA-binding</keyword>
<keyword evidence="6" id="KW-1185">Reference proteome</keyword>
<name>A0A4Q5LT42_9BACT</name>
<comment type="caution">
    <text evidence="5">The sequence shown here is derived from an EMBL/GenBank/DDBJ whole genome shotgun (WGS) entry which is preliminary data.</text>
</comment>
<dbReference type="RefSeq" id="WP_130024065.1">
    <property type="nucleotide sequence ID" value="NZ_SEWF01000073.1"/>
</dbReference>
<dbReference type="EMBL" id="SEWF01000073">
    <property type="protein sequence ID" value="RYU92761.1"/>
    <property type="molecule type" value="Genomic_DNA"/>
</dbReference>
<dbReference type="InterPro" id="IPR009057">
    <property type="entry name" value="Homeodomain-like_sf"/>
</dbReference>
<dbReference type="AlphaFoldDB" id="A0A4Q5LT42"/>
<feature type="domain" description="HTH araC/xylS-type" evidence="4">
    <location>
        <begin position="10"/>
        <end position="109"/>
    </location>
</feature>
<protein>
    <submittedName>
        <fullName evidence="5">AraC family transcriptional regulator</fullName>
    </submittedName>
</protein>